<sequence length="68" mass="7565">MQQFAINHNLAMIFDSAHLGLHVINNPSQHRAISVRTKSTVVEALLGAVYENTGIQTALAVMRYLQME</sequence>
<keyword evidence="1" id="KW-1185">Reference proteome</keyword>
<dbReference type="GO" id="GO:0006396">
    <property type="term" value="P:RNA processing"/>
    <property type="evidence" value="ECO:0007669"/>
    <property type="project" value="InterPro"/>
</dbReference>
<evidence type="ECO:0000313" key="1">
    <source>
        <dbReference type="Proteomes" id="UP000515153"/>
    </source>
</evidence>
<name>A0A6P8AS78_PYRGI</name>
<dbReference type="GO" id="GO:0004525">
    <property type="term" value="F:ribonuclease III activity"/>
    <property type="evidence" value="ECO:0007669"/>
    <property type="project" value="InterPro"/>
</dbReference>
<accession>A0A6P8AS78</accession>
<organism evidence="1 2">
    <name type="scientific">Pyricularia grisea</name>
    <name type="common">Crabgrass-specific blast fungus</name>
    <name type="synonym">Magnaporthe grisea</name>
    <dbReference type="NCBI Taxonomy" id="148305"/>
    <lineage>
        <taxon>Eukaryota</taxon>
        <taxon>Fungi</taxon>
        <taxon>Dikarya</taxon>
        <taxon>Ascomycota</taxon>
        <taxon>Pezizomycotina</taxon>
        <taxon>Sordariomycetes</taxon>
        <taxon>Sordariomycetidae</taxon>
        <taxon>Magnaporthales</taxon>
        <taxon>Pyriculariaceae</taxon>
        <taxon>Pyricularia</taxon>
    </lineage>
</organism>
<evidence type="ECO:0008006" key="3">
    <source>
        <dbReference type="Google" id="ProtNLM"/>
    </source>
</evidence>
<dbReference type="GeneID" id="41964909"/>
<dbReference type="SUPFAM" id="SSF69065">
    <property type="entry name" value="RNase III domain-like"/>
    <property type="match status" value="1"/>
</dbReference>
<evidence type="ECO:0000313" key="2">
    <source>
        <dbReference type="RefSeq" id="XP_030977757.1"/>
    </source>
</evidence>
<dbReference type="Proteomes" id="UP000515153">
    <property type="component" value="Unplaced"/>
</dbReference>
<gene>
    <name evidence="2" type="ORF">PgNI_10021</name>
</gene>
<reference evidence="2" key="3">
    <citation type="submission" date="2025-08" db="UniProtKB">
        <authorList>
            <consortium name="RefSeq"/>
        </authorList>
    </citation>
    <scope>IDENTIFICATION</scope>
    <source>
        <strain evidence="2">NI907</strain>
    </source>
</reference>
<dbReference type="Gene3D" id="1.10.1520.10">
    <property type="entry name" value="Ribonuclease III domain"/>
    <property type="match status" value="1"/>
</dbReference>
<dbReference type="RefSeq" id="XP_030977757.1">
    <property type="nucleotide sequence ID" value="XM_031130001.1"/>
</dbReference>
<reference evidence="2" key="1">
    <citation type="journal article" date="2019" name="Mol. Biol. Evol.">
        <title>Blast fungal genomes show frequent chromosomal changes, gene gains and losses, and effector gene turnover.</title>
        <authorList>
            <person name="Gomez Luciano L.B."/>
            <person name="Jason Tsai I."/>
            <person name="Chuma I."/>
            <person name="Tosa Y."/>
            <person name="Chen Y.H."/>
            <person name="Li J.Y."/>
            <person name="Li M.Y."/>
            <person name="Jade Lu M.Y."/>
            <person name="Nakayashiki H."/>
            <person name="Li W.H."/>
        </authorList>
    </citation>
    <scope>NUCLEOTIDE SEQUENCE</scope>
    <source>
        <strain evidence="2">NI907</strain>
    </source>
</reference>
<dbReference type="AlphaFoldDB" id="A0A6P8AS78"/>
<dbReference type="InterPro" id="IPR036389">
    <property type="entry name" value="RNase_III_sf"/>
</dbReference>
<dbReference type="KEGG" id="pgri:PgNI_10021"/>
<reference evidence="2" key="2">
    <citation type="submission" date="2019-10" db="EMBL/GenBank/DDBJ databases">
        <authorList>
            <consortium name="NCBI Genome Project"/>
        </authorList>
    </citation>
    <scope>NUCLEOTIDE SEQUENCE</scope>
    <source>
        <strain evidence="2">NI907</strain>
    </source>
</reference>
<proteinExistence type="predicted"/>
<protein>
    <recommendedName>
        <fullName evidence="3">RNase III domain-containing protein</fullName>
    </recommendedName>
</protein>